<keyword evidence="3" id="KW-0645">Protease</keyword>
<keyword evidence="2" id="KW-0031">Aminopeptidase</keyword>
<evidence type="ECO:0000256" key="4">
    <source>
        <dbReference type="ARBA" id="ARBA00022801"/>
    </source>
</evidence>
<name>A0AAV8X7Q7_9CUCU</name>
<comment type="similarity">
    <text evidence="1">Belongs to the peptidase M17 family.</text>
</comment>
<dbReference type="InterPro" id="IPR000819">
    <property type="entry name" value="Peptidase_M17_C"/>
</dbReference>
<evidence type="ECO:0000256" key="2">
    <source>
        <dbReference type="ARBA" id="ARBA00022438"/>
    </source>
</evidence>
<evidence type="ECO:0000256" key="1">
    <source>
        <dbReference type="ARBA" id="ARBA00009528"/>
    </source>
</evidence>
<dbReference type="Gene3D" id="3.40.630.10">
    <property type="entry name" value="Zn peptidases"/>
    <property type="match status" value="1"/>
</dbReference>
<dbReference type="GO" id="GO:0005737">
    <property type="term" value="C:cytoplasm"/>
    <property type="evidence" value="ECO:0007669"/>
    <property type="project" value="InterPro"/>
</dbReference>
<dbReference type="InterPro" id="IPR011356">
    <property type="entry name" value="Leucine_aapep/pepB"/>
</dbReference>
<keyword evidence="4" id="KW-0378">Hydrolase</keyword>
<reference evidence="6" key="1">
    <citation type="journal article" date="2023" name="Insect Mol. Biol.">
        <title>Genome sequencing provides insights into the evolution of gene families encoding plant cell wall-degrading enzymes in longhorned beetles.</title>
        <authorList>
            <person name="Shin N.R."/>
            <person name="Okamura Y."/>
            <person name="Kirsch R."/>
            <person name="Pauchet Y."/>
        </authorList>
    </citation>
    <scope>NUCLEOTIDE SEQUENCE</scope>
    <source>
        <strain evidence="6">RBIC_L_NR</strain>
    </source>
</reference>
<dbReference type="GO" id="GO:0030145">
    <property type="term" value="F:manganese ion binding"/>
    <property type="evidence" value="ECO:0007669"/>
    <property type="project" value="InterPro"/>
</dbReference>
<evidence type="ECO:0000313" key="7">
    <source>
        <dbReference type="Proteomes" id="UP001162156"/>
    </source>
</evidence>
<dbReference type="PANTHER" id="PTHR11963:SF4">
    <property type="entry name" value="AMINOPEPTIDASE NPEPL1-RELATED"/>
    <property type="match status" value="1"/>
</dbReference>
<evidence type="ECO:0000256" key="3">
    <source>
        <dbReference type="ARBA" id="ARBA00022670"/>
    </source>
</evidence>
<dbReference type="GO" id="GO:0006508">
    <property type="term" value="P:proteolysis"/>
    <property type="evidence" value="ECO:0007669"/>
    <property type="project" value="UniProtKB-KW"/>
</dbReference>
<evidence type="ECO:0000259" key="5">
    <source>
        <dbReference type="Pfam" id="PF00883"/>
    </source>
</evidence>
<dbReference type="EMBL" id="JANEYF010003722">
    <property type="protein sequence ID" value="KAJ8934500.1"/>
    <property type="molecule type" value="Genomic_DNA"/>
</dbReference>
<evidence type="ECO:0000313" key="6">
    <source>
        <dbReference type="EMBL" id="KAJ8934500.1"/>
    </source>
</evidence>
<protein>
    <recommendedName>
        <fullName evidence="5">Cytosol aminopeptidase domain-containing protein</fullName>
    </recommendedName>
</protein>
<dbReference type="Proteomes" id="UP001162156">
    <property type="component" value="Unassembled WGS sequence"/>
</dbReference>
<dbReference type="SUPFAM" id="SSF53187">
    <property type="entry name" value="Zn-dependent exopeptidases"/>
    <property type="match status" value="1"/>
</dbReference>
<gene>
    <name evidence="6" type="ORF">NQ314_013317</name>
</gene>
<dbReference type="Pfam" id="PF00883">
    <property type="entry name" value="Peptidase_M17"/>
    <property type="match status" value="1"/>
</dbReference>
<dbReference type="AlphaFoldDB" id="A0AAV8X7Q7"/>
<dbReference type="GO" id="GO:0070006">
    <property type="term" value="F:metalloaminopeptidase activity"/>
    <property type="evidence" value="ECO:0007669"/>
    <property type="project" value="InterPro"/>
</dbReference>
<sequence length="85" mass="8906">MKEIHAIGRALNIIPTVIRGKELAEKGFGGIYGVGKAATVPPALAVLSYTPANAQTTVAWVGKGIVYDTGGLSLKGKVMVIFNFF</sequence>
<keyword evidence="7" id="KW-1185">Reference proteome</keyword>
<proteinExistence type="inferred from homology"/>
<comment type="caution">
    <text evidence="6">The sequence shown here is derived from an EMBL/GenBank/DDBJ whole genome shotgun (WGS) entry which is preliminary data.</text>
</comment>
<accession>A0AAV8X7Q7</accession>
<dbReference type="PANTHER" id="PTHR11963">
    <property type="entry name" value="LEUCINE AMINOPEPTIDASE-RELATED"/>
    <property type="match status" value="1"/>
</dbReference>
<organism evidence="6 7">
    <name type="scientific">Rhamnusium bicolor</name>
    <dbReference type="NCBI Taxonomy" id="1586634"/>
    <lineage>
        <taxon>Eukaryota</taxon>
        <taxon>Metazoa</taxon>
        <taxon>Ecdysozoa</taxon>
        <taxon>Arthropoda</taxon>
        <taxon>Hexapoda</taxon>
        <taxon>Insecta</taxon>
        <taxon>Pterygota</taxon>
        <taxon>Neoptera</taxon>
        <taxon>Endopterygota</taxon>
        <taxon>Coleoptera</taxon>
        <taxon>Polyphaga</taxon>
        <taxon>Cucujiformia</taxon>
        <taxon>Chrysomeloidea</taxon>
        <taxon>Cerambycidae</taxon>
        <taxon>Lepturinae</taxon>
        <taxon>Rhagiini</taxon>
        <taxon>Rhamnusium</taxon>
    </lineage>
</organism>
<feature type="domain" description="Cytosol aminopeptidase" evidence="5">
    <location>
        <begin position="13"/>
        <end position="77"/>
    </location>
</feature>